<dbReference type="GO" id="GO:0008168">
    <property type="term" value="F:methyltransferase activity"/>
    <property type="evidence" value="ECO:0007669"/>
    <property type="project" value="UniProtKB-KW"/>
</dbReference>
<comment type="caution">
    <text evidence="4">The sequence shown here is derived from an EMBL/GenBank/DDBJ whole genome shotgun (WGS) entry which is preliminary data.</text>
</comment>
<sequence length="201" mass="21684">MTDHYFSAAEGDAPTREVHVTLAGEERSLLTAPGVFSGDGLDVGTSVLLDETPEPPQTGDLLDLGAGWGPIALSLALRAPEARVWAVDVNPRAVDLVRRNAERVSVANVLPSLPGVAADVRFQGIWSNPPIRIGKPALHALLLEWLPRLEVGCTAWLVVQKHLGADSLLRWLDEQDGLSAERHTSKRTFRVLRVDRVAAAG</sequence>
<dbReference type="GO" id="GO:0032259">
    <property type="term" value="P:methylation"/>
    <property type="evidence" value="ECO:0007669"/>
    <property type="project" value="UniProtKB-KW"/>
</dbReference>
<evidence type="ECO:0000259" key="3">
    <source>
        <dbReference type="Pfam" id="PF05175"/>
    </source>
</evidence>
<dbReference type="SUPFAM" id="SSF53335">
    <property type="entry name" value="S-adenosyl-L-methionine-dependent methyltransferases"/>
    <property type="match status" value="1"/>
</dbReference>
<dbReference type="InterPro" id="IPR046977">
    <property type="entry name" value="RsmC/RlmG"/>
</dbReference>
<dbReference type="Proteomes" id="UP001501599">
    <property type="component" value="Unassembled WGS sequence"/>
</dbReference>
<keyword evidence="5" id="KW-1185">Reference proteome</keyword>
<dbReference type="RefSeq" id="WP_344343443.1">
    <property type="nucleotide sequence ID" value="NZ_BAAAQT010000006.1"/>
</dbReference>
<evidence type="ECO:0000313" key="4">
    <source>
        <dbReference type="EMBL" id="GAA2174660.1"/>
    </source>
</evidence>
<accession>A0ABP5MJ32</accession>
<dbReference type="PANTHER" id="PTHR47816">
    <property type="entry name" value="RIBOSOMAL RNA SMALL SUBUNIT METHYLTRANSFERASE C"/>
    <property type="match status" value="1"/>
</dbReference>
<organism evidence="4 5">
    <name type="scientific">Agrococcus versicolor</name>
    <dbReference type="NCBI Taxonomy" id="501482"/>
    <lineage>
        <taxon>Bacteria</taxon>
        <taxon>Bacillati</taxon>
        <taxon>Actinomycetota</taxon>
        <taxon>Actinomycetes</taxon>
        <taxon>Micrococcales</taxon>
        <taxon>Microbacteriaceae</taxon>
        <taxon>Agrococcus</taxon>
    </lineage>
</organism>
<feature type="domain" description="Methyltransferase small" evidence="3">
    <location>
        <begin position="28"/>
        <end position="170"/>
    </location>
</feature>
<protein>
    <submittedName>
        <fullName evidence="4">Methyltransferase</fullName>
    </submittedName>
</protein>
<keyword evidence="2" id="KW-0808">Transferase</keyword>
<name>A0ABP5MJ32_9MICO</name>
<proteinExistence type="predicted"/>
<dbReference type="Pfam" id="PF05175">
    <property type="entry name" value="MTS"/>
    <property type="match status" value="1"/>
</dbReference>
<dbReference type="InterPro" id="IPR007848">
    <property type="entry name" value="Small_mtfrase_dom"/>
</dbReference>
<evidence type="ECO:0000313" key="5">
    <source>
        <dbReference type="Proteomes" id="UP001501599"/>
    </source>
</evidence>
<keyword evidence="1 4" id="KW-0489">Methyltransferase</keyword>
<dbReference type="CDD" id="cd02440">
    <property type="entry name" value="AdoMet_MTases"/>
    <property type="match status" value="1"/>
</dbReference>
<dbReference type="InterPro" id="IPR029063">
    <property type="entry name" value="SAM-dependent_MTases_sf"/>
</dbReference>
<dbReference type="EMBL" id="BAAAQT010000006">
    <property type="protein sequence ID" value="GAA2174660.1"/>
    <property type="molecule type" value="Genomic_DNA"/>
</dbReference>
<evidence type="ECO:0000256" key="2">
    <source>
        <dbReference type="ARBA" id="ARBA00022679"/>
    </source>
</evidence>
<evidence type="ECO:0000256" key="1">
    <source>
        <dbReference type="ARBA" id="ARBA00022603"/>
    </source>
</evidence>
<reference evidence="5" key="1">
    <citation type="journal article" date="2019" name="Int. J. Syst. Evol. Microbiol.">
        <title>The Global Catalogue of Microorganisms (GCM) 10K type strain sequencing project: providing services to taxonomists for standard genome sequencing and annotation.</title>
        <authorList>
            <consortium name="The Broad Institute Genomics Platform"/>
            <consortium name="The Broad Institute Genome Sequencing Center for Infectious Disease"/>
            <person name="Wu L."/>
            <person name="Ma J."/>
        </authorList>
    </citation>
    <scope>NUCLEOTIDE SEQUENCE [LARGE SCALE GENOMIC DNA]</scope>
    <source>
        <strain evidence="5">JCM 16026</strain>
    </source>
</reference>
<dbReference type="Gene3D" id="3.40.50.150">
    <property type="entry name" value="Vaccinia Virus protein VP39"/>
    <property type="match status" value="1"/>
</dbReference>
<dbReference type="PANTHER" id="PTHR47816:SF4">
    <property type="entry name" value="RIBOSOMAL RNA SMALL SUBUNIT METHYLTRANSFERASE C"/>
    <property type="match status" value="1"/>
</dbReference>
<gene>
    <name evidence="4" type="ORF">GCM10009846_21460</name>
</gene>